<accession>A0ABU9CAG3</accession>
<dbReference type="InterPro" id="IPR012910">
    <property type="entry name" value="Plug_dom"/>
</dbReference>
<evidence type="ECO:0000256" key="10">
    <source>
        <dbReference type="ARBA" id="ARBA00023237"/>
    </source>
</evidence>
<dbReference type="SUPFAM" id="SSF56935">
    <property type="entry name" value="Porins"/>
    <property type="match status" value="1"/>
</dbReference>
<comment type="caution">
    <text evidence="16">The sequence shown here is derived from an EMBL/GenBank/DDBJ whole genome shotgun (WGS) entry which is preliminary data.</text>
</comment>
<dbReference type="Pfam" id="PF07715">
    <property type="entry name" value="Plug"/>
    <property type="match status" value="1"/>
</dbReference>
<feature type="domain" description="TonB-dependent receptor-like beta-barrel" evidence="14">
    <location>
        <begin position="310"/>
        <end position="731"/>
    </location>
</feature>
<keyword evidence="5 11" id="KW-0812">Transmembrane</keyword>
<evidence type="ECO:0000256" key="2">
    <source>
        <dbReference type="ARBA" id="ARBA00022448"/>
    </source>
</evidence>
<dbReference type="InterPro" id="IPR000531">
    <property type="entry name" value="Beta-barrel_TonB"/>
</dbReference>
<feature type="chain" id="PRO_5045334136" evidence="13">
    <location>
        <begin position="40"/>
        <end position="767"/>
    </location>
</feature>
<keyword evidence="17" id="KW-1185">Reference proteome</keyword>
<evidence type="ECO:0000313" key="17">
    <source>
        <dbReference type="Proteomes" id="UP001379945"/>
    </source>
</evidence>
<evidence type="ECO:0000256" key="12">
    <source>
        <dbReference type="RuleBase" id="RU003357"/>
    </source>
</evidence>
<keyword evidence="10 11" id="KW-0998">Cell outer membrane</keyword>
<evidence type="ECO:0000256" key="8">
    <source>
        <dbReference type="ARBA" id="ARBA00023077"/>
    </source>
</evidence>
<proteinExistence type="inferred from homology"/>
<dbReference type="Proteomes" id="UP001379945">
    <property type="component" value="Unassembled WGS sequence"/>
</dbReference>
<dbReference type="Gene3D" id="2.40.170.20">
    <property type="entry name" value="TonB-dependent receptor, beta-barrel domain"/>
    <property type="match status" value="1"/>
</dbReference>
<feature type="domain" description="TonB-dependent receptor plug" evidence="15">
    <location>
        <begin position="64"/>
        <end position="172"/>
    </location>
</feature>
<keyword evidence="6" id="KW-0408">Iron</keyword>
<keyword evidence="4" id="KW-0410">Iron transport</keyword>
<keyword evidence="13" id="KW-0732">Signal</keyword>
<organism evidence="16 17">
    <name type="scientific">Ideonella margarita</name>
    <dbReference type="NCBI Taxonomy" id="2984191"/>
    <lineage>
        <taxon>Bacteria</taxon>
        <taxon>Pseudomonadati</taxon>
        <taxon>Pseudomonadota</taxon>
        <taxon>Betaproteobacteria</taxon>
        <taxon>Burkholderiales</taxon>
        <taxon>Sphaerotilaceae</taxon>
        <taxon>Ideonella</taxon>
    </lineage>
</organism>
<evidence type="ECO:0000256" key="4">
    <source>
        <dbReference type="ARBA" id="ARBA00022496"/>
    </source>
</evidence>
<evidence type="ECO:0000256" key="11">
    <source>
        <dbReference type="PROSITE-ProRule" id="PRU01360"/>
    </source>
</evidence>
<evidence type="ECO:0000256" key="3">
    <source>
        <dbReference type="ARBA" id="ARBA00022452"/>
    </source>
</evidence>
<comment type="subcellular location">
    <subcellularLocation>
        <location evidence="1 11">Cell outer membrane</location>
        <topology evidence="1 11">Multi-pass membrane protein</topology>
    </subcellularLocation>
</comment>
<dbReference type="RefSeq" id="WP_341399730.1">
    <property type="nucleotide sequence ID" value="NZ_JBBUTI010000009.1"/>
</dbReference>
<evidence type="ECO:0000259" key="15">
    <source>
        <dbReference type="Pfam" id="PF07715"/>
    </source>
</evidence>
<keyword evidence="7" id="KW-0406">Ion transport</keyword>
<reference evidence="16 17" key="1">
    <citation type="submission" date="2024-04" db="EMBL/GenBank/DDBJ databases">
        <title>Novel species of the genus Ideonella isolated from streams.</title>
        <authorList>
            <person name="Lu H."/>
        </authorList>
    </citation>
    <scope>NUCLEOTIDE SEQUENCE [LARGE SCALE GENOMIC DNA]</scope>
    <source>
        <strain evidence="16 17">LYT19W</strain>
    </source>
</reference>
<evidence type="ECO:0000256" key="13">
    <source>
        <dbReference type="SAM" id="SignalP"/>
    </source>
</evidence>
<evidence type="ECO:0000256" key="1">
    <source>
        <dbReference type="ARBA" id="ARBA00004571"/>
    </source>
</evidence>
<name>A0ABU9CAG3_9BURK</name>
<sequence length="767" mass="82601">MNKNAYQGRCAAGAVRHQIPAGLSALALAVLALSPSAQAQEAAATEAVQLAPVTVTATRRAESLQKVPVSVSVITGEQLEQANRNTLGALVSQLPSVNFRTGASNKDTSLFVRGVGTISTSPGVEPTVSTVIDGVVLARPGQASLDLLDVQRVEVLRGSQGTLFGKNSSAGVINIISNPPSQRTEGYIDASHFTGGNENRLRAGISGQLAEGLRGSLTALAAGYDGNVTNVFNGEKVNGYEKKGLRAKLEWQADQALKFTLAADVLNSHDDIPTGVVTRTQLVAFPSGTVSTFPAFAAALAPVVASDSNRQINSNLKTEVQDRNRGVSLTGEARLGSHTLTSITAWRAWDNTQVQDGDRLAAPATGLPQSHDRGTVDFDQWSQELRLASPRDGNFDYVGGLFYLHTTDSETYRRDVRRVGTGGALYDDNGVANFGSDSTSTAVYGEGRWHFNPELRAILGLRWTEDKLSFDHQRTRSVPDAQFNGAVPGVNADIAQSGDTRKTGVSGRTGLQWDIAPDATTYLTYSRGYKGPAYNVFFNMQARDNLALNPETSNSVEAGLKTELLDRSLRLNLSAFSTKYQNYQANFFDLVSGSVVTRLINAGDVSSRGIELDANWRATSQLSFGAALAYTRARIDHFNCPVGAATSCQVDGKPLPFAPDWKGSLQANYRFAVGGGWQADVGTDYNWQSKTQYDIGQFEDTVQGAYGIWNASIAFSQPASGWRVALLAKNLTDRSYASFLGRGGSYVNRWVPRDDQRYFGINVRKDF</sequence>
<keyword evidence="8 12" id="KW-0798">TonB box</keyword>
<dbReference type="InterPro" id="IPR036942">
    <property type="entry name" value="Beta-barrel_TonB_sf"/>
</dbReference>
<evidence type="ECO:0000313" key="16">
    <source>
        <dbReference type="EMBL" id="MEK8047422.1"/>
    </source>
</evidence>
<comment type="similarity">
    <text evidence="11 12">Belongs to the TonB-dependent receptor family.</text>
</comment>
<dbReference type="PANTHER" id="PTHR32552">
    <property type="entry name" value="FERRICHROME IRON RECEPTOR-RELATED"/>
    <property type="match status" value="1"/>
</dbReference>
<evidence type="ECO:0000256" key="7">
    <source>
        <dbReference type="ARBA" id="ARBA00023065"/>
    </source>
</evidence>
<evidence type="ECO:0000256" key="9">
    <source>
        <dbReference type="ARBA" id="ARBA00023136"/>
    </source>
</evidence>
<feature type="signal peptide" evidence="13">
    <location>
        <begin position="1"/>
        <end position="39"/>
    </location>
</feature>
<protein>
    <submittedName>
        <fullName evidence="16">TonB-dependent receptor</fullName>
    </submittedName>
</protein>
<dbReference type="PROSITE" id="PS52016">
    <property type="entry name" value="TONB_DEPENDENT_REC_3"/>
    <property type="match status" value="1"/>
</dbReference>
<keyword evidence="9 11" id="KW-0472">Membrane</keyword>
<keyword evidence="16" id="KW-0675">Receptor</keyword>
<dbReference type="Pfam" id="PF00593">
    <property type="entry name" value="TonB_dep_Rec_b-barrel"/>
    <property type="match status" value="1"/>
</dbReference>
<dbReference type="EMBL" id="JBBUTI010000009">
    <property type="protein sequence ID" value="MEK8047422.1"/>
    <property type="molecule type" value="Genomic_DNA"/>
</dbReference>
<dbReference type="PANTHER" id="PTHR32552:SF81">
    <property type="entry name" value="TONB-DEPENDENT OUTER MEMBRANE RECEPTOR"/>
    <property type="match status" value="1"/>
</dbReference>
<evidence type="ECO:0000256" key="5">
    <source>
        <dbReference type="ARBA" id="ARBA00022692"/>
    </source>
</evidence>
<keyword evidence="2 11" id="KW-0813">Transport</keyword>
<keyword evidence="3 11" id="KW-1134">Transmembrane beta strand</keyword>
<dbReference type="CDD" id="cd01347">
    <property type="entry name" value="ligand_gated_channel"/>
    <property type="match status" value="1"/>
</dbReference>
<gene>
    <name evidence="16" type="ORF">AACH00_13755</name>
</gene>
<evidence type="ECO:0000256" key="6">
    <source>
        <dbReference type="ARBA" id="ARBA00023004"/>
    </source>
</evidence>
<dbReference type="InterPro" id="IPR039426">
    <property type="entry name" value="TonB-dep_rcpt-like"/>
</dbReference>
<evidence type="ECO:0000259" key="14">
    <source>
        <dbReference type="Pfam" id="PF00593"/>
    </source>
</evidence>